<dbReference type="Proteomes" id="UP000320042">
    <property type="component" value="Unassembled WGS sequence"/>
</dbReference>
<accession>A0A563UIA0</accession>
<evidence type="ECO:0000313" key="3">
    <source>
        <dbReference type="Proteomes" id="UP000320042"/>
    </source>
</evidence>
<dbReference type="EMBL" id="VOEJ01000001">
    <property type="protein sequence ID" value="TWR31023.1"/>
    <property type="molecule type" value="Genomic_DNA"/>
</dbReference>
<dbReference type="InterPro" id="IPR036390">
    <property type="entry name" value="WH_DNA-bd_sf"/>
</dbReference>
<evidence type="ECO:0000259" key="1">
    <source>
        <dbReference type="PROSITE" id="PS51462"/>
    </source>
</evidence>
<reference evidence="2 3" key="1">
    <citation type="submission" date="2019-07" db="EMBL/GenBank/DDBJ databases">
        <authorList>
            <person name="Kim J."/>
        </authorList>
    </citation>
    <scope>NUCLEOTIDE SEQUENCE [LARGE SCALE GENOMIC DNA]</scope>
    <source>
        <strain evidence="3">dk17</strain>
    </source>
</reference>
<keyword evidence="3" id="KW-1185">Reference proteome</keyword>
<dbReference type="Gene3D" id="1.10.10.10">
    <property type="entry name" value="Winged helix-like DNA-binding domain superfamily/Winged helix DNA-binding domain"/>
    <property type="match status" value="1"/>
</dbReference>
<dbReference type="RefSeq" id="WP_146379920.1">
    <property type="nucleotide sequence ID" value="NZ_VOEJ01000001.1"/>
</dbReference>
<dbReference type="PROSITE" id="PS51462">
    <property type="entry name" value="NUDIX"/>
    <property type="match status" value="1"/>
</dbReference>
<dbReference type="Pfam" id="PF00293">
    <property type="entry name" value="NUDIX"/>
    <property type="match status" value="1"/>
</dbReference>
<dbReference type="InterPro" id="IPR015797">
    <property type="entry name" value="NUDIX_hydrolase-like_dom_sf"/>
</dbReference>
<dbReference type="InterPro" id="IPR036388">
    <property type="entry name" value="WH-like_DNA-bd_sf"/>
</dbReference>
<protein>
    <submittedName>
        <fullName evidence="2">NUDIX hydrolase</fullName>
    </submittedName>
</protein>
<dbReference type="InterPro" id="IPR054105">
    <property type="entry name" value="WHD_NrtR"/>
</dbReference>
<dbReference type="PANTHER" id="PTHR43736">
    <property type="entry name" value="ADP-RIBOSE PYROPHOSPHATASE"/>
    <property type="match status" value="1"/>
</dbReference>
<organism evidence="2 3">
    <name type="scientific">Mucilaginibacter pallidiroseus</name>
    <dbReference type="NCBI Taxonomy" id="2599295"/>
    <lineage>
        <taxon>Bacteria</taxon>
        <taxon>Pseudomonadati</taxon>
        <taxon>Bacteroidota</taxon>
        <taxon>Sphingobacteriia</taxon>
        <taxon>Sphingobacteriales</taxon>
        <taxon>Sphingobacteriaceae</taxon>
        <taxon>Mucilaginibacter</taxon>
    </lineage>
</organism>
<evidence type="ECO:0000313" key="2">
    <source>
        <dbReference type="EMBL" id="TWR31023.1"/>
    </source>
</evidence>
<name>A0A563UIA0_9SPHI</name>
<dbReference type="CDD" id="cd18873">
    <property type="entry name" value="NUDIX_NadM_like"/>
    <property type="match status" value="1"/>
</dbReference>
<dbReference type="Gene3D" id="3.90.79.10">
    <property type="entry name" value="Nucleoside Triphosphate Pyrophosphohydrolase"/>
    <property type="match status" value="1"/>
</dbReference>
<dbReference type="InterPro" id="IPR000086">
    <property type="entry name" value="NUDIX_hydrolase_dom"/>
</dbReference>
<dbReference type="GO" id="GO:0016787">
    <property type="term" value="F:hydrolase activity"/>
    <property type="evidence" value="ECO:0007669"/>
    <property type="project" value="UniProtKB-KW"/>
</dbReference>
<gene>
    <name evidence="2" type="ORF">FPZ43_00625</name>
</gene>
<dbReference type="SUPFAM" id="SSF55811">
    <property type="entry name" value="Nudix"/>
    <property type="match status" value="1"/>
</dbReference>
<feature type="domain" description="Nudix hydrolase" evidence="1">
    <location>
        <begin position="20"/>
        <end position="170"/>
    </location>
</feature>
<dbReference type="PANTHER" id="PTHR43736:SF4">
    <property type="entry name" value="SLR1690 PROTEIN"/>
    <property type="match status" value="1"/>
</dbReference>
<dbReference type="SUPFAM" id="SSF46785">
    <property type="entry name" value="Winged helix' DNA-binding domain"/>
    <property type="match status" value="1"/>
</dbReference>
<comment type="caution">
    <text evidence="2">The sequence shown here is derived from an EMBL/GenBank/DDBJ whole genome shotgun (WGS) entry which is preliminary data.</text>
</comment>
<sequence length="242" mass="27411">MKAFKTANESDARGNGFIPNLAIDVVVFGFHDSQLKVLLVKYSKTDYVALPGGFIKVDENLHDAAERVAKERTGLNNIFLDQFFVFGDMSRYNAQPFREVMEANGMPAKADHWLLNRFISVGYFALVDFTKVTPTPDKLFDSCGWYDLNALPALIQDHAEIISKALNALRDRLDDKLIGFNLLPEEFTMGQLQALYETILGKKLLRSAFQRKMLGLNILERLAKKYTGAANKAPYLYRFKAK</sequence>
<dbReference type="Pfam" id="PF21906">
    <property type="entry name" value="WHD_NrtR"/>
    <property type="match status" value="1"/>
</dbReference>
<dbReference type="OrthoDB" id="9786141at2"/>
<dbReference type="AlphaFoldDB" id="A0A563UIA0"/>
<proteinExistence type="predicted"/>
<keyword evidence="2" id="KW-0378">Hydrolase</keyword>